<dbReference type="PANTHER" id="PTHR46300:SF7">
    <property type="entry name" value="P450, PUTATIVE (EUROFUNG)-RELATED"/>
    <property type="match status" value="1"/>
</dbReference>
<keyword evidence="5" id="KW-0479">Metal-binding</keyword>
<dbReference type="AlphaFoldDB" id="A0A8H6ZD98"/>
<organism evidence="9 10">
    <name type="scientific">Mycena sanguinolenta</name>
    <dbReference type="NCBI Taxonomy" id="230812"/>
    <lineage>
        <taxon>Eukaryota</taxon>
        <taxon>Fungi</taxon>
        <taxon>Dikarya</taxon>
        <taxon>Basidiomycota</taxon>
        <taxon>Agaricomycotina</taxon>
        <taxon>Agaricomycetes</taxon>
        <taxon>Agaricomycetidae</taxon>
        <taxon>Agaricales</taxon>
        <taxon>Marasmiineae</taxon>
        <taxon>Mycenaceae</taxon>
        <taxon>Mycena</taxon>
    </lineage>
</organism>
<dbReference type="Gene3D" id="1.10.630.10">
    <property type="entry name" value="Cytochrome P450"/>
    <property type="match status" value="1"/>
</dbReference>
<dbReference type="EMBL" id="JACAZH010000002">
    <property type="protein sequence ID" value="KAF7375542.1"/>
    <property type="molecule type" value="Genomic_DNA"/>
</dbReference>
<evidence type="ECO:0000256" key="3">
    <source>
        <dbReference type="ARBA" id="ARBA00010617"/>
    </source>
</evidence>
<evidence type="ECO:0000256" key="2">
    <source>
        <dbReference type="ARBA" id="ARBA00005179"/>
    </source>
</evidence>
<protein>
    <submittedName>
        <fullName evidence="9">Putative monooxygenase</fullName>
    </submittedName>
</protein>
<name>A0A8H6ZD98_9AGAR</name>
<reference evidence="9" key="1">
    <citation type="submission" date="2020-05" db="EMBL/GenBank/DDBJ databases">
        <title>Mycena genomes resolve the evolution of fungal bioluminescence.</title>
        <authorList>
            <person name="Tsai I.J."/>
        </authorList>
    </citation>
    <scope>NUCLEOTIDE SEQUENCE</scope>
    <source>
        <strain evidence="9">160909Yilan</strain>
    </source>
</reference>
<evidence type="ECO:0000256" key="5">
    <source>
        <dbReference type="ARBA" id="ARBA00022723"/>
    </source>
</evidence>
<dbReference type="GO" id="GO:0005506">
    <property type="term" value="F:iron ion binding"/>
    <property type="evidence" value="ECO:0007669"/>
    <property type="project" value="InterPro"/>
</dbReference>
<sequence>MSGSVPTKILVTVGVFAGYLVWKSTARKNTTFRLTCQWKTFSKWAETYGSIVYVDALGQPIIIINSAKVANDLLDKRGSIYSDRPIWPYNESWRQQRKIVAQAFSPAAVRQYHPLQETEARKLVHGLLDDPSTLRRQTQLRIGAIILRVAYGRYVTGENDPFLTTGLMALDFFTTAGIWAVDVLPMLRYIPSWLPGSGFLRIAIYMDAAWNPYLWCKKNLATGAVLLPNFCAQYLAAEDVEISEEQEEKLAWAALFVLSGGLDSNISFIFTFFLAVILNPSVQCKAQEEIDRVIGPDRLPVIQDRASLPYVRALMAEVFRWHPAVPLGIAHALTQDDIYDGMHLSKGSVVITNAW</sequence>
<dbReference type="InterPro" id="IPR001128">
    <property type="entry name" value="Cyt_P450"/>
</dbReference>
<comment type="similarity">
    <text evidence="3">Belongs to the cytochrome P450 family.</text>
</comment>
<dbReference type="InterPro" id="IPR050364">
    <property type="entry name" value="Cytochrome_P450_fung"/>
</dbReference>
<gene>
    <name evidence="9" type="ORF">MSAN_00442400</name>
</gene>
<comment type="cofactor">
    <cofactor evidence="1">
        <name>heme</name>
        <dbReference type="ChEBI" id="CHEBI:30413"/>
    </cofactor>
</comment>
<keyword evidence="6" id="KW-0560">Oxidoreductase</keyword>
<evidence type="ECO:0000256" key="1">
    <source>
        <dbReference type="ARBA" id="ARBA00001971"/>
    </source>
</evidence>
<evidence type="ECO:0000256" key="7">
    <source>
        <dbReference type="ARBA" id="ARBA00023004"/>
    </source>
</evidence>
<dbReference type="GO" id="GO:0004497">
    <property type="term" value="F:monooxygenase activity"/>
    <property type="evidence" value="ECO:0007669"/>
    <property type="project" value="UniProtKB-KW"/>
</dbReference>
<dbReference type="PANTHER" id="PTHR46300">
    <property type="entry name" value="P450, PUTATIVE (EUROFUNG)-RELATED-RELATED"/>
    <property type="match status" value="1"/>
</dbReference>
<evidence type="ECO:0000256" key="6">
    <source>
        <dbReference type="ARBA" id="ARBA00023002"/>
    </source>
</evidence>
<comment type="caution">
    <text evidence="9">The sequence shown here is derived from an EMBL/GenBank/DDBJ whole genome shotgun (WGS) entry which is preliminary data.</text>
</comment>
<dbReference type="PRINTS" id="PR00463">
    <property type="entry name" value="EP450I"/>
</dbReference>
<dbReference type="Pfam" id="PF00067">
    <property type="entry name" value="p450"/>
    <property type="match status" value="1"/>
</dbReference>
<dbReference type="InterPro" id="IPR002401">
    <property type="entry name" value="Cyt_P450_E_grp-I"/>
</dbReference>
<keyword evidence="4" id="KW-0349">Heme</keyword>
<keyword evidence="10" id="KW-1185">Reference proteome</keyword>
<keyword evidence="7" id="KW-0408">Iron</keyword>
<dbReference type="InterPro" id="IPR036396">
    <property type="entry name" value="Cyt_P450_sf"/>
</dbReference>
<dbReference type="Proteomes" id="UP000623467">
    <property type="component" value="Unassembled WGS sequence"/>
</dbReference>
<dbReference type="GO" id="GO:0016705">
    <property type="term" value="F:oxidoreductase activity, acting on paired donors, with incorporation or reduction of molecular oxygen"/>
    <property type="evidence" value="ECO:0007669"/>
    <property type="project" value="InterPro"/>
</dbReference>
<comment type="pathway">
    <text evidence="2">Secondary metabolite biosynthesis.</text>
</comment>
<evidence type="ECO:0000256" key="8">
    <source>
        <dbReference type="ARBA" id="ARBA00023033"/>
    </source>
</evidence>
<dbReference type="OrthoDB" id="2789670at2759"/>
<evidence type="ECO:0000313" key="9">
    <source>
        <dbReference type="EMBL" id="KAF7375542.1"/>
    </source>
</evidence>
<dbReference type="SUPFAM" id="SSF48264">
    <property type="entry name" value="Cytochrome P450"/>
    <property type="match status" value="1"/>
</dbReference>
<accession>A0A8H6ZD98</accession>
<evidence type="ECO:0000313" key="10">
    <source>
        <dbReference type="Proteomes" id="UP000623467"/>
    </source>
</evidence>
<keyword evidence="8 9" id="KW-0503">Monooxygenase</keyword>
<dbReference type="GO" id="GO:0020037">
    <property type="term" value="F:heme binding"/>
    <property type="evidence" value="ECO:0007669"/>
    <property type="project" value="InterPro"/>
</dbReference>
<proteinExistence type="inferred from homology"/>
<evidence type="ECO:0000256" key="4">
    <source>
        <dbReference type="ARBA" id="ARBA00022617"/>
    </source>
</evidence>